<evidence type="ECO:0000256" key="1">
    <source>
        <dbReference type="ARBA" id="ARBA00022729"/>
    </source>
</evidence>
<gene>
    <name evidence="4" type="ORF">SCHCODRAFT_232149</name>
</gene>
<dbReference type="KEGG" id="scm:SCHCO_02683429"/>
<dbReference type="GeneID" id="9595290"/>
<dbReference type="InParanoid" id="D8PUX5"/>
<dbReference type="EMBL" id="GL377303">
    <property type="protein sequence ID" value="EFJ00764.1"/>
    <property type="molecule type" value="Genomic_DNA"/>
</dbReference>
<name>D8PUX5_SCHCM</name>
<dbReference type="HOGENOM" id="CLU_083660_1_0_1"/>
<dbReference type="VEuPathDB" id="FungiDB:SCHCODRAFT_02683429"/>
<feature type="chain" id="PRO_5003120356" description="Yeast cell wall synthesis Kre9/Knh1-like N-terminal domain-containing protein" evidence="2">
    <location>
        <begin position="20"/>
        <end position="142"/>
    </location>
</feature>
<proteinExistence type="predicted"/>
<evidence type="ECO:0000313" key="4">
    <source>
        <dbReference type="EMBL" id="EFJ00764.1"/>
    </source>
</evidence>
<organism evidence="5">
    <name type="scientific">Schizophyllum commune (strain H4-8 / FGSC 9210)</name>
    <name type="common">Split gill fungus</name>
    <dbReference type="NCBI Taxonomy" id="578458"/>
    <lineage>
        <taxon>Eukaryota</taxon>
        <taxon>Fungi</taxon>
        <taxon>Dikarya</taxon>
        <taxon>Basidiomycota</taxon>
        <taxon>Agaricomycotina</taxon>
        <taxon>Agaricomycetes</taxon>
        <taxon>Agaricomycetidae</taxon>
        <taxon>Agaricales</taxon>
        <taxon>Schizophyllaceae</taxon>
        <taxon>Schizophyllum</taxon>
    </lineage>
</organism>
<dbReference type="InterPro" id="IPR018466">
    <property type="entry name" value="Kre9/Knh1-like_N"/>
</dbReference>
<dbReference type="OMA" id="QYQIVLM"/>
<dbReference type="RefSeq" id="XP_003035666.1">
    <property type="nucleotide sequence ID" value="XM_003035620.1"/>
</dbReference>
<dbReference type="Pfam" id="PF10342">
    <property type="entry name" value="Kre9_KNH"/>
    <property type="match status" value="1"/>
</dbReference>
<evidence type="ECO:0000256" key="2">
    <source>
        <dbReference type="SAM" id="SignalP"/>
    </source>
</evidence>
<accession>D8PUX5</accession>
<keyword evidence="1 2" id="KW-0732">Signal</keyword>
<dbReference type="AlphaFoldDB" id="D8PUX5"/>
<evidence type="ECO:0000313" key="5">
    <source>
        <dbReference type="Proteomes" id="UP000007431"/>
    </source>
</evidence>
<evidence type="ECO:0000259" key="3">
    <source>
        <dbReference type="Pfam" id="PF10342"/>
    </source>
</evidence>
<keyword evidence="5" id="KW-1185">Reference proteome</keyword>
<reference evidence="4 5" key="1">
    <citation type="journal article" date="2010" name="Nat. Biotechnol.">
        <title>Genome sequence of the model mushroom Schizophyllum commune.</title>
        <authorList>
            <person name="Ohm R.A."/>
            <person name="de Jong J.F."/>
            <person name="Lugones L.G."/>
            <person name="Aerts A."/>
            <person name="Kothe E."/>
            <person name="Stajich J.E."/>
            <person name="de Vries R.P."/>
            <person name="Record E."/>
            <person name="Levasseur A."/>
            <person name="Baker S.E."/>
            <person name="Bartholomew K.A."/>
            <person name="Coutinho P.M."/>
            <person name="Erdmann S."/>
            <person name="Fowler T.J."/>
            <person name="Gathman A.C."/>
            <person name="Lombard V."/>
            <person name="Henrissat B."/>
            <person name="Knabe N."/>
            <person name="Kuees U."/>
            <person name="Lilly W.W."/>
            <person name="Lindquist E."/>
            <person name="Lucas S."/>
            <person name="Magnuson J.K."/>
            <person name="Piumi F."/>
            <person name="Raudaskoski M."/>
            <person name="Salamov A."/>
            <person name="Schmutz J."/>
            <person name="Schwarze F.W.M.R."/>
            <person name="vanKuyk P.A."/>
            <person name="Horton J.S."/>
            <person name="Grigoriev I.V."/>
            <person name="Woesten H.A.B."/>
        </authorList>
    </citation>
    <scope>NUCLEOTIDE SEQUENCE [LARGE SCALE GENOMIC DNA]</scope>
    <source>
        <strain evidence="5">H4-8 / FGSC 9210</strain>
    </source>
</reference>
<dbReference type="Proteomes" id="UP000007431">
    <property type="component" value="Unassembled WGS sequence"/>
</dbReference>
<protein>
    <recommendedName>
        <fullName evidence="3">Yeast cell wall synthesis Kre9/Knh1-like N-terminal domain-containing protein</fullName>
    </recommendedName>
</protein>
<dbReference type="OrthoDB" id="3199367at2759"/>
<feature type="signal peptide" evidence="2">
    <location>
        <begin position="1"/>
        <end position="19"/>
    </location>
</feature>
<sequence length="142" mass="15047">MQFALFSSVVLSALAAVSAVPINAADGNSLVVWSPKITSPTADTTWTAGQQYNVTWSTDDAPDDISNGGSVVLGQKETLLNDQKLADGVDLRAGFVTVTAPDVKTGKYFVDLFGDSGNWSPEFKIDNKDKPAGPFDWLFGSA</sequence>
<feature type="domain" description="Yeast cell wall synthesis Kre9/Knh1-like N-terminal" evidence="3">
    <location>
        <begin position="39"/>
        <end position="125"/>
    </location>
</feature>